<evidence type="ECO:0000313" key="2">
    <source>
        <dbReference type="Proteomes" id="UP000515158"/>
    </source>
</evidence>
<accession>A0A6P8YNP2</accession>
<dbReference type="GeneID" id="117642026"/>
<proteinExistence type="predicted"/>
<name>A0A6P8YNP2_THRPL</name>
<keyword evidence="1" id="KW-0175">Coiled coil</keyword>
<sequence length="269" mass="31355">MYANVDFSSVTWEPTRSRLLETLRQQIMSLEKKREHLQQEVRSIEKSLKTATQLDFNHNDNVNILTQCKVFGYFLTNCQSKEMGDGTKHYTAACEDKRHPFKITVVKNKDEVTAVTVGLSGTSPLNEIQIVLNNLTEDNCPYLVLSTIQQFIHLHNFRLRIFQEKLQGPPGEGCDFQVHRPDFTQEMGNRHYHITAMRGAIEIVWGLTWNKIDHHLAHEFIIRKMPSNISLKRCTDKLLDHAYSNRNARDLWEWWQDFCVNVAALNELN</sequence>
<gene>
    <name evidence="3" type="primary">LOC117642026</name>
</gene>
<keyword evidence="2" id="KW-1185">Reference proteome</keyword>
<dbReference type="AlphaFoldDB" id="A0A6P8YNP2"/>
<dbReference type="RefSeq" id="XP_034235692.1">
    <property type="nucleotide sequence ID" value="XM_034379801.1"/>
</dbReference>
<feature type="coiled-coil region" evidence="1">
    <location>
        <begin position="20"/>
        <end position="54"/>
    </location>
</feature>
<dbReference type="InParanoid" id="A0A6P8YNP2"/>
<reference evidence="3" key="1">
    <citation type="submission" date="2025-08" db="UniProtKB">
        <authorList>
            <consortium name="RefSeq"/>
        </authorList>
    </citation>
    <scope>IDENTIFICATION</scope>
    <source>
        <tissue evidence="3">Total insect</tissue>
    </source>
</reference>
<dbReference type="KEGG" id="tpal:117642026"/>
<evidence type="ECO:0000256" key="1">
    <source>
        <dbReference type="SAM" id="Coils"/>
    </source>
</evidence>
<organism evidence="3">
    <name type="scientific">Thrips palmi</name>
    <name type="common">Melon thrips</name>
    <dbReference type="NCBI Taxonomy" id="161013"/>
    <lineage>
        <taxon>Eukaryota</taxon>
        <taxon>Metazoa</taxon>
        <taxon>Ecdysozoa</taxon>
        <taxon>Arthropoda</taxon>
        <taxon>Hexapoda</taxon>
        <taxon>Insecta</taxon>
        <taxon>Pterygota</taxon>
        <taxon>Neoptera</taxon>
        <taxon>Paraneoptera</taxon>
        <taxon>Thysanoptera</taxon>
        <taxon>Terebrantia</taxon>
        <taxon>Thripoidea</taxon>
        <taxon>Thripidae</taxon>
        <taxon>Thrips</taxon>
    </lineage>
</organism>
<protein>
    <submittedName>
        <fullName evidence="3">Uncharacterized protein LOC117642026 isoform X1</fullName>
    </submittedName>
</protein>
<evidence type="ECO:0000313" key="3">
    <source>
        <dbReference type="RefSeq" id="XP_034235692.1"/>
    </source>
</evidence>
<dbReference type="Proteomes" id="UP000515158">
    <property type="component" value="Unplaced"/>
</dbReference>